<evidence type="ECO:0000313" key="1">
    <source>
        <dbReference type="EMBL" id="AOV61477.1"/>
    </source>
</evidence>
<keyword evidence="2" id="KW-1185">Reference proteome</keyword>
<protein>
    <submittedName>
        <fullName evidence="1">Uncharacterized protein</fullName>
    </submittedName>
</protein>
<dbReference type="Proteomes" id="UP000204364">
    <property type="component" value="Segment"/>
</dbReference>
<organism evidence="1 2">
    <name type="scientific">Synechococcus phage S-WAM1</name>
    <dbReference type="NCBI Taxonomy" id="1815521"/>
    <lineage>
        <taxon>Viruses</taxon>
        <taxon>Duplodnaviria</taxon>
        <taxon>Heunggongvirae</taxon>
        <taxon>Uroviricota</taxon>
        <taxon>Caudoviricetes</taxon>
        <taxon>Pantevenvirales</taxon>
        <taxon>Kyanoviridae</taxon>
        <taxon>Sokavirus</taxon>
        <taxon>Sokavirus swam1</taxon>
    </lineage>
</organism>
<gene>
    <name evidence="1" type="ORF">P090810_003</name>
</gene>
<dbReference type="GeneID" id="30309957"/>
<dbReference type="OrthoDB" id="24239at10239"/>
<evidence type="ECO:0000313" key="2">
    <source>
        <dbReference type="Proteomes" id="UP000204364"/>
    </source>
</evidence>
<name>A0A1D8KSB1_9CAUD</name>
<dbReference type="RefSeq" id="YP_009324993.1">
    <property type="nucleotide sequence ID" value="NC_031944.1"/>
</dbReference>
<dbReference type="KEGG" id="vg:30309957"/>
<accession>A0A1D8KSB1</accession>
<dbReference type="EMBL" id="KU686210">
    <property type="protein sequence ID" value="AOV61477.1"/>
    <property type="molecule type" value="Genomic_DNA"/>
</dbReference>
<proteinExistence type="predicted"/>
<reference evidence="1 2" key="1">
    <citation type="journal article" date="2016" name="Virology">
        <title>The genomic content and context of auxiliary metabolic genes in marine cyanomyoviruses.</title>
        <authorList>
            <person name="Crummett L.T."/>
            <person name="Puxty R.J."/>
            <person name="Weihe C."/>
            <person name="Marston M.F."/>
            <person name="Martiny J.B."/>
        </authorList>
    </citation>
    <scope>NUCLEOTIDE SEQUENCE [LARGE SCALE GENOMIC DNA]</scope>
    <source>
        <strain evidence="1">0810PA09</strain>
    </source>
</reference>
<sequence>MHKPYSAEWHRHRYLKEAIDKYLDDGIDPSYIVDDILDILHVRSEAAYLEFTRINQLEHYLSDVGTCSQPNIDSD</sequence>